<evidence type="ECO:0000313" key="5">
    <source>
        <dbReference type="EMBL" id="SDC77701.1"/>
    </source>
</evidence>
<dbReference type="UniPathway" id="UPA00241">
    <property type="reaction ID" value="UER00356"/>
</dbReference>
<dbReference type="Gene3D" id="3.40.50.300">
    <property type="entry name" value="P-loop containing nucleotide triphosphate hydrolases"/>
    <property type="match status" value="1"/>
</dbReference>
<dbReference type="PANTHER" id="PTHR10695">
    <property type="entry name" value="DEPHOSPHO-COA KINASE-RELATED"/>
    <property type="match status" value="1"/>
</dbReference>
<protein>
    <recommendedName>
        <fullName evidence="3 4">Dephospho-CoA kinase</fullName>
        <ecNumber evidence="3 4">2.7.1.24</ecNumber>
    </recommendedName>
    <alternativeName>
        <fullName evidence="3">Dephosphocoenzyme A kinase</fullName>
    </alternativeName>
</protein>
<evidence type="ECO:0000313" key="7">
    <source>
        <dbReference type="Proteomes" id="UP000199322"/>
    </source>
</evidence>
<dbReference type="PANTHER" id="PTHR10695:SF46">
    <property type="entry name" value="BIFUNCTIONAL COENZYME A SYNTHASE-RELATED"/>
    <property type="match status" value="1"/>
</dbReference>
<keyword evidence="3" id="KW-0173">Coenzyme A biosynthesis</keyword>
<reference evidence="6 8" key="2">
    <citation type="submission" date="2019-04" db="EMBL/GenBank/DDBJ databases">
        <title>Draft genome sequence data and analysis of a Fermenting Bacterium, Geotoga petraea strain HO-Geo1, isolated from heavy-oil petroleum reservoir in Russia.</title>
        <authorList>
            <person name="Grouzdev D.S."/>
            <person name="Semenova E.M."/>
            <person name="Sokolova D.S."/>
            <person name="Tourova T.P."/>
            <person name="Poltaraus A.B."/>
            <person name="Nazina T.N."/>
        </authorList>
    </citation>
    <scope>NUCLEOTIDE SEQUENCE [LARGE SCALE GENOMIC DNA]</scope>
    <source>
        <strain evidence="6 8">HO-Geo1</strain>
    </source>
</reference>
<keyword evidence="7" id="KW-1185">Reference proteome</keyword>
<dbReference type="RefSeq" id="WP_091404988.1">
    <property type="nucleotide sequence ID" value="NZ_FMYV01000007.1"/>
</dbReference>
<keyword evidence="3 5" id="KW-0418">Kinase</keyword>
<reference evidence="5 7" key="1">
    <citation type="submission" date="2016-10" db="EMBL/GenBank/DDBJ databases">
        <authorList>
            <person name="de Groot N.N."/>
        </authorList>
    </citation>
    <scope>NUCLEOTIDE SEQUENCE [LARGE SCALE GENOMIC DNA]</scope>
    <source>
        <strain evidence="5 7">WG14</strain>
    </source>
</reference>
<evidence type="ECO:0000313" key="8">
    <source>
        <dbReference type="Proteomes" id="UP000297288"/>
    </source>
</evidence>
<dbReference type="Proteomes" id="UP000199322">
    <property type="component" value="Unassembled WGS sequence"/>
</dbReference>
<comment type="function">
    <text evidence="3">Catalyzes the phosphorylation of the 3'-hydroxyl group of dephosphocoenzyme A to form coenzyme A.</text>
</comment>
<dbReference type="GO" id="GO:0005737">
    <property type="term" value="C:cytoplasm"/>
    <property type="evidence" value="ECO:0007669"/>
    <property type="project" value="UniProtKB-SubCell"/>
</dbReference>
<comment type="similarity">
    <text evidence="3">Belongs to the CoaE family.</text>
</comment>
<keyword evidence="2 3" id="KW-0067">ATP-binding</keyword>
<keyword evidence="3 6" id="KW-0808">Transferase</keyword>
<proteinExistence type="inferred from homology"/>
<dbReference type="Proteomes" id="UP000297288">
    <property type="component" value="Unassembled WGS sequence"/>
</dbReference>
<dbReference type="GO" id="GO:0004140">
    <property type="term" value="F:dephospho-CoA kinase activity"/>
    <property type="evidence" value="ECO:0007669"/>
    <property type="project" value="UniProtKB-UniRule"/>
</dbReference>
<dbReference type="EMBL" id="FMYV01000007">
    <property type="protein sequence ID" value="SDC77701.1"/>
    <property type="molecule type" value="Genomic_DNA"/>
</dbReference>
<evidence type="ECO:0000256" key="4">
    <source>
        <dbReference type="NCBIfam" id="TIGR00152"/>
    </source>
</evidence>
<dbReference type="SUPFAM" id="SSF52540">
    <property type="entry name" value="P-loop containing nucleoside triphosphate hydrolases"/>
    <property type="match status" value="1"/>
</dbReference>
<comment type="catalytic activity">
    <reaction evidence="3">
        <text>3'-dephospho-CoA + ATP = ADP + CoA + H(+)</text>
        <dbReference type="Rhea" id="RHEA:18245"/>
        <dbReference type="ChEBI" id="CHEBI:15378"/>
        <dbReference type="ChEBI" id="CHEBI:30616"/>
        <dbReference type="ChEBI" id="CHEBI:57287"/>
        <dbReference type="ChEBI" id="CHEBI:57328"/>
        <dbReference type="ChEBI" id="CHEBI:456216"/>
        <dbReference type="EC" id="2.7.1.24"/>
    </reaction>
</comment>
<keyword evidence="3" id="KW-0963">Cytoplasm</keyword>
<feature type="binding site" evidence="3">
    <location>
        <begin position="10"/>
        <end position="15"/>
    </location>
    <ligand>
        <name>ATP</name>
        <dbReference type="ChEBI" id="CHEBI:30616"/>
    </ligand>
</feature>
<dbReference type="PROSITE" id="PS51219">
    <property type="entry name" value="DPCK"/>
    <property type="match status" value="1"/>
</dbReference>
<dbReference type="HAMAP" id="MF_00376">
    <property type="entry name" value="Dephospho_CoA_kinase"/>
    <property type="match status" value="1"/>
</dbReference>
<dbReference type="CDD" id="cd02022">
    <property type="entry name" value="DPCK"/>
    <property type="match status" value="1"/>
</dbReference>
<dbReference type="Pfam" id="PF01121">
    <property type="entry name" value="CoaE"/>
    <property type="match status" value="1"/>
</dbReference>
<evidence type="ECO:0000313" key="6">
    <source>
        <dbReference type="EMBL" id="TGG87974.1"/>
    </source>
</evidence>
<evidence type="ECO:0000256" key="2">
    <source>
        <dbReference type="ARBA" id="ARBA00022840"/>
    </source>
</evidence>
<dbReference type="STRING" id="28234.SAMN04488588_1792"/>
<dbReference type="GO" id="GO:0005524">
    <property type="term" value="F:ATP binding"/>
    <property type="evidence" value="ECO:0007669"/>
    <property type="project" value="UniProtKB-UniRule"/>
</dbReference>
<sequence>MILGIVGKAGSGKSYVSKLLKENFKNSIVIDVDRVGHYVLTLFHVKEKLKDIFGQEIFDKNNEIDRKKLGEIVFSDESKLEKLNEIVHSEIYKEIEKKVKIYLKKYDIIVLDAAMLFKIGLDKMCHKIILVDASEDLRYKRLVKKRNITKEKAKNMIQSQKNLKFDYYDKKITANDNPEEIIEALENLINY</sequence>
<dbReference type="OrthoDB" id="9812943at2"/>
<name>A0A1G6PCH8_9BACT</name>
<dbReference type="GO" id="GO:0015937">
    <property type="term" value="P:coenzyme A biosynthetic process"/>
    <property type="evidence" value="ECO:0007669"/>
    <property type="project" value="UniProtKB-UniRule"/>
</dbReference>
<gene>
    <name evidence="3" type="primary">coaE</name>
    <name evidence="6" type="ORF">E4650_06425</name>
    <name evidence="5" type="ORF">SAMN04488588_1792</name>
</gene>
<evidence type="ECO:0000256" key="3">
    <source>
        <dbReference type="HAMAP-Rule" id="MF_00376"/>
    </source>
</evidence>
<evidence type="ECO:0000256" key="1">
    <source>
        <dbReference type="ARBA" id="ARBA00022741"/>
    </source>
</evidence>
<comment type="subcellular location">
    <subcellularLocation>
        <location evidence="3">Cytoplasm</location>
    </subcellularLocation>
</comment>
<dbReference type="InterPro" id="IPR001977">
    <property type="entry name" value="Depp_CoAkinase"/>
</dbReference>
<dbReference type="NCBIfam" id="TIGR00152">
    <property type="entry name" value="dephospho-CoA kinase"/>
    <property type="match status" value="1"/>
</dbReference>
<organism evidence="5 7">
    <name type="scientific">Geotoga petraea</name>
    <dbReference type="NCBI Taxonomy" id="28234"/>
    <lineage>
        <taxon>Bacteria</taxon>
        <taxon>Thermotogati</taxon>
        <taxon>Thermotogota</taxon>
        <taxon>Thermotogae</taxon>
        <taxon>Petrotogales</taxon>
        <taxon>Petrotogaceae</taxon>
        <taxon>Geotoga</taxon>
    </lineage>
</organism>
<accession>A0A1G6PCH8</accession>
<dbReference type="AlphaFoldDB" id="A0A1G6PCH8"/>
<keyword evidence="1 3" id="KW-0547">Nucleotide-binding</keyword>
<dbReference type="EC" id="2.7.1.24" evidence="3 4"/>
<dbReference type="InterPro" id="IPR027417">
    <property type="entry name" value="P-loop_NTPase"/>
</dbReference>
<dbReference type="EMBL" id="SRME01000003">
    <property type="protein sequence ID" value="TGG87974.1"/>
    <property type="molecule type" value="Genomic_DNA"/>
</dbReference>
<comment type="pathway">
    <text evidence="3">Cofactor biosynthesis; coenzyme A biosynthesis; CoA from (R)-pantothenate: step 5/5.</text>
</comment>